<keyword evidence="3" id="KW-1185">Reference proteome</keyword>
<evidence type="ECO:0008006" key="4">
    <source>
        <dbReference type="Google" id="ProtNLM"/>
    </source>
</evidence>
<dbReference type="OrthoDB" id="2104739at2759"/>
<comment type="caution">
    <text evidence="2">The sequence shown here is derived from an EMBL/GenBank/DDBJ whole genome shotgun (WGS) entry which is preliminary data.</text>
</comment>
<evidence type="ECO:0000313" key="2">
    <source>
        <dbReference type="EMBL" id="KAF9521966.1"/>
    </source>
</evidence>
<proteinExistence type="predicted"/>
<gene>
    <name evidence="2" type="ORF">CPB83DRAFT_911598</name>
</gene>
<evidence type="ECO:0000256" key="1">
    <source>
        <dbReference type="SAM" id="MobiDB-lite"/>
    </source>
</evidence>
<name>A0A9P6E3P3_9AGAR</name>
<protein>
    <recommendedName>
        <fullName evidence="4">HNH nuclease domain-containing protein</fullName>
    </recommendedName>
</protein>
<dbReference type="Proteomes" id="UP000807306">
    <property type="component" value="Unassembled WGS sequence"/>
</dbReference>
<dbReference type="EMBL" id="MU157970">
    <property type="protein sequence ID" value="KAF9521966.1"/>
    <property type="molecule type" value="Genomic_DNA"/>
</dbReference>
<accession>A0A9P6E3P3</accession>
<reference evidence="2" key="1">
    <citation type="submission" date="2020-11" db="EMBL/GenBank/DDBJ databases">
        <authorList>
            <consortium name="DOE Joint Genome Institute"/>
            <person name="Ahrendt S."/>
            <person name="Riley R."/>
            <person name="Andreopoulos W."/>
            <person name="Labutti K."/>
            <person name="Pangilinan J."/>
            <person name="Ruiz-Duenas F.J."/>
            <person name="Barrasa J.M."/>
            <person name="Sanchez-Garcia M."/>
            <person name="Camarero S."/>
            <person name="Miyauchi S."/>
            <person name="Serrano A."/>
            <person name="Linde D."/>
            <person name="Babiker R."/>
            <person name="Drula E."/>
            <person name="Ayuso-Fernandez I."/>
            <person name="Pacheco R."/>
            <person name="Padilla G."/>
            <person name="Ferreira P."/>
            <person name="Barriuso J."/>
            <person name="Kellner H."/>
            <person name="Castanera R."/>
            <person name="Alfaro M."/>
            <person name="Ramirez L."/>
            <person name="Pisabarro A.G."/>
            <person name="Kuo A."/>
            <person name="Tritt A."/>
            <person name="Lipzen A."/>
            <person name="He G."/>
            <person name="Yan M."/>
            <person name="Ng V."/>
            <person name="Cullen D."/>
            <person name="Martin F."/>
            <person name="Rosso M.-N."/>
            <person name="Henrissat B."/>
            <person name="Hibbett D."/>
            <person name="Martinez A.T."/>
            <person name="Grigoriev I.V."/>
        </authorList>
    </citation>
    <scope>NUCLEOTIDE SEQUENCE</scope>
    <source>
        <strain evidence="2">CBS 506.95</strain>
    </source>
</reference>
<dbReference type="AlphaFoldDB" id="A0A9P6E3P3"/>
<organism evidence="2 3">
    <name type="scientific">Crepidotus variabilis</name>
    <dbReference type="NCBI Taxonomy" id="179855"/>
    <lineage>
        <taxon>Eukaryota</taxon>
        <taxon>Fungi</taxon>
        <taxon>Dikarya</taxon>
        <taxon>Basidiomycota</taxon>
        <taxon>Agaricomycotina</taxon>
        <taxon>Agaricomycetes</taxon>
        <taxon>Agaricomycetidae</taxon>
        <taxon>Agaricales</taxon>
        <taxon>Agaricineae</taxon>
        <taxon>Crepidotaceae</taxon>
        <taxon>Crepidotus</taxon>
    </lineage>
</organism>
<feature type="region of interest" description="Disordered" evidence="1">
    <location>
        <begin position="74"/>
        <end position="100"/>
    </location>
</feature>
<evidence type="ECO:0000313" key="3">
    <source>
        <dbReference type="Proteomes" id="UP000807306"/>
    </source>
</evidence>
<sequence length="357" mass="40040">MIIEAPTERGRQNFSSEVLRCQQDDDALQELAELYKDYFIRVFYSGKGCTPVPRSHPTAPFFDVTKTQKAVPLQATPASHAKAKQSALKRDGHSISRRQSGVPKSVCSKTLTCAGHIFDRSTLENVTDDEKNYAASVVAVLERFGQINVVQELNEAQVHRLENILTLSMEVHEWFDKLFLWLEKDPNNPPNTYRPKSTNPELFLDDIPLVVTLSTPNLDESPLPHPRYLAVCAACAKVEYVNEILCDMEEIGTLASDGSSNALYQVLRLHADVEFLDIIPRRSQLLSSPSDLNLINSPRMEDPHEHLLQSMVYAESNFDLGLNIPNDEEVECEEFEASEEVKGAFGSHTPHEFEVGG</sequence>